<keyword evidence="2" id="KW-0732">Signal</keyword>
<name>A0A918ZKK2_9ACTN</name>
<protein>
    <recommendedName>
        <fullName evidence="5">Integral membrane protein</fullName>
    </recommendedName>
</protein>
<gene>
    <name evidence="3" type="ORF">GCM10014715_08850</name>
</gene>
<proteinExistence type="predicted"/>
<evidence type="ECO:0000256" key="1">
    <source>
        <dbReference type="SAM" id="Phobius"/>
    </source>
</evidence>
<feature type="transmembrane region" description="Helical" evidence="1">
    <location>
        <begin position="247"/>
        <end position="268"/>
    </location>
</feature>
<reference evidence="3" key="2">
    <citation type="submission" date="2020-09" db="EMBL/GenBank/DDBJ databases">
        <authorList>
            <person name="Sun Q."/>
            <person name="Ohkuma M."/>
        </authorList>
    </citation>
    <scope>NUCLEOTIDE SEQUENCE</scope>
    <source>
        <strain evidence="3">JCM 3302</strain>
    </source>
</reference>
<evidence type="ECO:0008006" key="5">
    <source>
        <dbReference type="Google" id="ProtNLM"/>
    </source>
</evidence>
<evidence type="ECO:0000256" key="2">
    <source>
        <dbReference type="SAM" id="SignalP"/>
    </source>
</evidence>
<evidence type="ECO:0000313" key="3">
    <source>
        <dbReference type="EMBL" id="GHE58141.1"/>
    </source>
</evidence>
<accession>A0A918ZKK2</accession>
<evidence type="ECO:0000313" key="4">
    <source>
        <dbReference type="Proteomes" id="UP000641386"/>
    </source>
</evidence>
<dbReference type="EMBL" id="BNBC01000003">
    <property type="protein sequence ID" value="GHE58141.1"/>
    <property type="molecule type" value="Genomic_DNA"/>
</dbReference>
<keyword evidence="1" id="KW-0812">Transmembrane</keyword>
<feature type="transmembrane region" description="Helical" evidence="1">
    <location>
        <begin position="211"/>
        <end position="235"/>
    </location>
</feature>
<comment type="caution">
    <text evidence="3">The sequence shown here is derived from an EMBL/GenBank/DDBJ whole genome shotgun (WGS) entry which is preliminary data.</text>
</comment>
<keyword evidence="4" id="KW-1185">Reference proteome</keyword>
<feature type="signal peptide" evidence="2">
    <location>
        <begin position="1"/>
        <end position="40"/>
    </location>
</feature>
<keyword evidence="1" id="KW-1133">Transmembrane helix</keyword>
<organism evidence="3 4">
    <name type="scientific">Streptomyces spiralis</name>
    <dbReference type="NCBI Taxonomy" id="66376"/>
    <lineage>
        <taxon>Bacteria</taxon>
        <taxon>Bacillati</taxon>
        <taxon>Actinomycetota</taxon>
        <taxon>Actinomycetes</taxon>
        <taxon>Kitasatosporales</taxon>
        <taxon>Streptomycetaceae</taxon>
        <taxon>Streptomyces</taxon>
    </lineage>
</organism>
<feature type="transmembrane region" description="Helical" evidence="1">
    <location>
        <begin position="127"/>
        <end position="148"/>
    </location>
</feature>
<dbReference type="Proteomes" id="UP000641386">
    <property type="component" value="Unassembled WGS sequence"/>
</dbReference>
<feature type="transmembrane region" description="Helical" evidence="1">
    <location>
        <begin position="84"/>
        <end position="106"/>
    </location>
</feature>
<dbReference type="RefSeq" id="WP_189896511.1">
    <property type="nucleotide sequence ID" value="NZ_BNBC01000003.1"/>
</dbReference>
<reference evidence="3" key="1">
    <citation type="journal article" date="2014" name="Int. J. Syst. Evol. Microbiol.">
        <title>Complete genome sequence of Corynebacterium casei LMG S-19264T (=DSM 44701T), isolated from a smear-ripened cheese.</title>
        <authorList>
            <consortium name="US DOE Joint Genome Institute (JGI-PGF)"/>
            <person name="Walter F."/>
            <person name="Albersmeier A."/>
            <person name="Kalinowski J."/>
            <person name="Ruckert C."/>
        </authorList>
    </citation>
    <scope>NUCLEOTIDE SEQUENCE</scope>
    <source>
        <strain evidence="3">JCM 3302</strain>
    </source>
</reference>
<keyword evidence="1" id="KW-0472">Membrane</keyword>
<sequence>MLRHPVPPRSPGFSGRAVVILAAFAAVLLAAVFLAPQSMAANHSSEDGFVHQRNLIRAANEAFVGYWDSGDRAFTPDMQRVVDYWFRFHAIKAGISIVLLIVLVALSHQAWKAYVGAGGSGRGRRAGLASAGALALILTTLALLLVVANVQGAVAPFTSVLTLMPVGASHGQLAGTLAQVRERLTDSQNTGDRTPPAIDVMISDFALYHEVVVVMSVILAIIFIGLSVVLWKRFARTGPSARRTRSTLGWFGASSTVFSLFAIILFMANLSNTVNPTEGLLGFFAGSF</sequence>
<feature type="chain" id="PRO_5036882572" description="Integral membrane protein" evidence="2">
    <location>
        <begin position="41"/>
        <end position="288"/>
    </location>
</feature>
<dbReference type="AlphaFoldDB" id="A0A918ZKK2"/>